<dbReference type="InterPro" id="IPR024036">
    <property type="entry name" value="tRNA-dHydroUridine_Synthase_C"/>
</dbReference>
<dbReference type="NCBIfam" id="TIGR00737">
    <property type="entry name" value="nifR3_yhdG"/>
    <property type="match status" value="1"/>
</dbReference>
<evidence type="ECO:0000256" key="7">
    <source>
        <dbReference type="ARBA" id="ARBA00022857"/>
    </source>
</evidence>
<evidence type="ECO:0000256" key="3">
    <source>
        <dbReference type="ARBA" id="ARBA00022555"/>
    </source>
</evidence>
<evidence type="ECO:0000256" key="13">
    <source>
        <dbReference type="PIRSR" id="PIRSR006621-1"/>
    </source>
</evidence>
<dbReference type="GO" id="GO:0000049">
    <property type="term" value="F:tRNA binding"/>
    <property type="evidence" value="ECO:0007669"/>
    <property type="project" value="UniProtKB-KW"/>
</dbReference>
<dbReference type="InterPro" id="IPR001269">
    <property type="entry name" value="DUS_fam"/>
</dbReference>
<evidence type="ECO:0000256" key="2">
    <source>
        <dbReference type="ARBA" id="ARBA00002790"/>
    </source>
</evidence>
<feature type="domain" description="DUS-like FMN-binding" evidence="15">
    <location>
        <begin position="25"/>
        <end position="320"/>
    </location>
</feature>
<evidence type="ECO:0000256" key="8">
    <source>
        <dbReference type="ARBA" id="ARBA00022884"/>
    </source>
</evidence>
<feature type="binding site" evidence="14">
    <location>
        <position position="182"/>
    </location>
    <ligand>
        <name>FMN</name>
        <dbReference type="ChEBI" id="CHEBI:58210"/>
    </ligand>
</feature>
<dbReference type="PIRSF" id="PIRSF006621">
    <property type="entry name" value="Dus"/>
    <property type="match status" value="1"/>
</dbReference>
<dbReference type="AlphaFoldDB" id="A0A8J6JJV2"/>
<dbReference type="GO" id="GO:0017150">
    <property type="term" value="F:tRNA dihydrouridine synthase activity"/>
    <property type="evidence" value="ECO:0007669"/>
    <property type="project" value="InterPro"/>
</dbReference>
<evidence type="ECO:0000256" key="6">
    <source>
        <dbReference type="ARBA" id="ARBA00022694"/>
    </source>
</evidence>
<name>A0A8J6JJV2_9FIRM</name>
<keyword evidence="5 12" id="KW-0288">FMN</keyword>
<dbReference type="Gene3D" id="3.20.20.70">
    <property type="entry name" value="Aldolase class I"/>
    <property type="match status" value="1"/>
</dbReference>
<evidence type="ECO:0000256" key="11">
    <source>
        <dbReference type="ARBA" id="ARBA00048802"/>
    </source>
</evidence>
<evidence type="ECO:0000256" key="4">
    <source>
        <dbReference type="ARBA" id="ARBA00022630"/>
    </source>
</evidence>
<keyword evidence="7" id="KW-0521">NADP</keyword>
<comment type="catalytic activity">
    <reaction evidence="10">
        <text>a 5,6-dihydrouridine in tRNA + NADP(+) = a uridine in tRNA + NADPH + H(+)</text>
        <dbReference type="Rhea" id="RHEA:23624"/>
        <dbReference type="Rhea" id="RHEA-COMP:13339"/>
        <dbReference type="Rhea" id="RHEA-COMP:13887"/>
        <dbReference type="ChEBI" id="CHEBI:15378"/>
        <dbReference type="ChEBI" id="CHEBI:57783"/>
        <dbReference type="ChEBI" id="CHEBI:58349"/>
        <dbReference type="ChEBI" id="CHEBI:65315"/>
        <dbReference type="ChEBI" id="CHEBI:74443"/>
    </reaction>
</comment>
<comment type="catalytic activity">
    <reaction evidence="11">
        <text>a 5,6-dihydrouridine in tRNA + NAD(+) = a uridine in tRNA + NADH + H(+)</text>
        <dbReference type="Rhea" id="RHEA:54452"/>
        <dbReference type="Rhea" id="RHEA-COMP:13339"/>
        <dbReference type="Rhea" id="RHEA-COMP:13887"/>
        <dbReference type="ChEBI" id="CHEBI:15378"/>
        <dbReference type="ChEBI" id="CHEBI:57540"/>
        <dbReference type="ChEBI" id="CHEBI:57945"/>
        <dbReference type="ChEBI" id="CHEBI:65315"/>
        <dbReference type="ChEBI" id="CHEBI:74443"/>
    </reaction>
</comment>
<dbReference type="PANTHER" id="PTHR45846">
    <property type="entry name" value="TRNA-DIHYDROURIDINE(47) SYNTHASE [NAD(P)(+)]-LIKE"/>
    <property type="match status" value="1"/>
</dbReference>
<keyword evidence="8" id="KW-0694">RNA-binding</keyword>
<evidence type="ECO:0000256" key="5">
    <source>
        <dbReference type="ARBA" id="ARBA00022643"/>
    </source>
</evidence>
<proteinExistence type="inferred from homology"/>
<dbReference type="GO" id="GO:0050660">
    <property type="term" value="F:flavin adenine dinucleotide binding"/>
    <property type="evidence" value="ECO:0007669"/>
    <property type="project" value="InterPro"/>
</dbReference>
<evidence type="ECO:0000256" key="10">
    <source>
        <dbReference type="ARBA" id="ARBA00048205"/>
    </source>
</evidence>
<keyword evidence="4 12" id="KW-0285">Flavoprotein</keyword>
<evidence type="ECO:0000256" key="12">
    <source>
        <dbReference type="PIRNR" id="PIRNR006621"/>
    </source>
</evidence>
<evidence type="ECO:0000256" key="9">
    <source>
        <dbReference type="ARBA" id="ARBA00023002"/>
    </source>
</evidence>
<reference evidence="16" key="1">
    <citation type="submission" date="2020-08" db="EMBL/GenBank/DDBJ databases">
        <title>Genome public.</title>
        <authorList>
            <person name="Liu C."/>
            <person name="Sun Q."/>
        </authorList>
    </citation>
    <scope>NUCLEOTIDE SEQUENCE</scope>
    <source>
        <strain evidence="16">NSJ-52</strain>
    </source>
</reference>
<evidence type="ECO:0000313" key="16">
    <source>
        <dbReference type="EMBL" id="MBC5737393.1"/>
    </source>
</evidence>
<comment type="similarity">
    <text evidence="12">Belongs to the dus family.</text>
</comment>
<keyword evidence="14" id="KW-0547">Nucleotide-binding</keyword>
<feature type="active site" description="Proton donor" evidence="13">
    <location>
        <position position="112"/>
    </location>
</feature>
<keyword evidence="17" id="KW-1185">Reference proteome</keyword>
<dbReference type="PROSITE" id="PS01136">
    <property type="entry name" value="UPF0034"/>
    <property type="match status" value="1"/>
</dbReference>
<feature type="binding site" evidence="14">
    <location>
        <position position="152"/>
    </location>
    <ligand>
        <name>FMN</name>
        <dbReference type="ChEBI" id="CHEBI:58210"/>
    </ligand>
</feature>
<dbReference type="Gene3D" id="1.10.1200.80">
    <property type="entry name" value="Putative flavin oxidoreducatase, domain 2"/>
    <property type="match status" value="1"/>
</dbReference>
<dbReference type="Pfam" id="PF01207">
    <property type="entry name" value="Dus"/>
    <property type="match status" value="1"/>
</dbReference>
<dbReference type="EMBL" id="JACOPQ010000007">
    <property type="protein sequence ID" value="MBC5737393.1"/>
    <property type="molecule type" value="Genomic_DNA"/>
</dbReference>
<dbReference type="InterPro" id="IPR004652">
    <property type="entry name" value="DusB-like"/>
</dbReference>
<dbReference type="PANTHER" id="PTHR45846:SF1">
    <property type="entry name" value="TRNA-DIHYDROURIDINE(47) SYNTHASE [NAD(P)(+)]-LIKE"/>
    <property type="match status" value="1"/>
</dbReference>
<dbReference type="Proteomes" id="UP000607645">
    <property type="component" value="Unassembled WGS sequence"/>
</dbReference>
<comment type="caution">
    <text evidence="16">The sequence shown here is derived from an EMBL/GenBank/DDBJ whole genome shotgun (WGS) entry which is preliminary data.</text>
</comment>
<feature type="binding site" evidence="14">
    <location>
        <position position="81"/>
    </location>
    <ligand>
        <name>FMN</name>
        <dbReference type="ChEBI" id="CHEBI:58210"/>
    </ligand>
</feature>
<organism evidence="16 17">
    <name type="scientific">Lawsonibacter faecis</name>
    <dbReference type="NCBI Taxonomy" id="2763052"/>
    <lineage>
        <taxon>Bacteria</taxon>
        <taxon>Bacillati</taxon>
        <taxon>Bacillota</taxon>
        <taxon>Clostridia</taxon>
        <taxon>Eubacteriales</taxon>
        <taxon>Oscillospiraceae</taxon>
        <taxon>Lawsonibacter</taxon>
    </lineage>
</organism>
<comment type="cofactor">
    <cofactor evidence="1 12 14">
        <name>FMN</name>
        <dbReference type="ChEBI" id="CHEBI:58210"/>
    </cofactor>
</comment>
<evidence type="ECO:0000256" key="1">
    <source>
        <dbReference type="ARBA" id="ARBA00001917"/>
    </source>
</evidence>
<sequence>MSISDCQSRFTVKIGNVTINSKLALAPMAGVTDLAFRTICRELGAGYTITEMVSAKALCYQDKKTTPLLKLGEGEHPCAAQIFGSDEKCMEEAAAIAGEVSGADVIDVNMGCPVPKVAQSGDGSGLMRDIDKAFRVAEAVVRGAGSRPVTVKFRLGWDKGSINCVEFARAMEQAGVSAVAVHGRTRTQMYAGAANWDYIRAVKEAVSVPVIANGDVFDGSSAVRILKYTGADMAMVGRGAFGNPWIFQQAQAALEGGEIPPVPPLAERCGTAVRQFELAAAHKGEHIACLEARKQYSWYLKGVPHAGYYKEQICQISVMEDIYRITAGIQRDLA</sequence>
<dbReference type="CDD" id="cd02801">
    <property type="entry name" value="DUS_like_FMN"/>
    <property type="match status" value="1"/>
</dbReference>
<dbReference type="InterPro" id="IPR018517">
    <property type="entry name" value="tRNA_hU_synthase_CS"/>
</dbReference>
<comment type="function">
    <text evidence="2 12">Catalyzes the synthesis of 5,6-dihydrouridine (D), a modified base found in the D-loop of most tRNAs, via the reduction of the C5-C6 double bond in target uridines.</text>
</comment>
<accession>A0A8J6JJV2</accession>
<feature type="binding site" evidence="14">
    <location>
        <begin position="237"/>
        <end position="238"/>
    </location>
    <ligand>
        <name>FMN</name>
        <dbReference type="ChEBI" id="CHEBI:58210"/>
    </ligand>
</feature>
<protein>
    <recommendedName>
        <fullName evidence="12">tRNA-dihydrouridine synthase</fullName>
        <ecNumber evidence="12">1.3.1.-</ecNumber>
    </recommendedName>
</protein>
<feature type="binding site" evidence="14">
    <location>
        <begin position="27"/>
        <end position="29"/>
    </location>
    <ligand>
        <name>FMN</name>
        <dbReference type="ChEBI" id="CHEBI:58210"/>
    </ligand>
</feature>
<keyword evidence="3" id="KW-0820">tRNA-binding</keyword>
<dbReference type="SUPFAM" id="SSF51395">
    <property type="entry name" value="FMN-linked oxidoreductases"/>
    <property type="match status" value="1"/>
</dbReference>
<gene>
    <name evidence="16" type="primary">dusB</name>
    <name evidence="16" type="ORF">H8S62_10295</name>
</gene>
<keyword evidence="6 12" id="KW-0819">tRNA processing</keyword>
<dbReference type="InterPro" id="IPR035587">
    <property type="entry name" value="DUS-like_FMN-bd"/>
</dbReference>
<dbReference type="EC" id="1.3.1.-" evidence="12"/>
<dbReference type="InterPro" id="IPR013785">
    <property type="entry name" value="Aldolase_TIM"/>
</dbReference>
<evidence type="ECO:0000313" key="17">
    <source>
        <dbReference type="Proteomes" id="UP000607645"/>
    </source>
</evidence>
<keyword evidence="9 12" id="KW-0560">Oxidoreductase</keyword>
<evidence type="ECO:0000256" key="14">
    <source>
        <dbReference type="PIRSR" id="PIRSR006621-2"/>
    </source>
</evidence>
<evidence type="ECO:0000259" key="15">
    <source>
        <dbReference type="Pfam" id="PF01207"/>
    </source>
</evidence>